<dbReference type="PROSITE" id="PS01359">
    <property type="entry name" value="ZF_PHD_1"/>
    <property type="match status" value="1"/>
</dbReference>
<evidence type="ECO:0000256" key="7">
    <source>
        <dbReference type="ARBA" id="ARBA00023163"/>
    </source>
</evidence>
<dbReference type="SMART" id="SM00249">
    <property type="entry name" value="PHD"/>
    <property type="match status" value="1"/>
</dbReference>
<keyword evidence="7" id="KW-0804">Transcription</keyword>
<evidence type="ECO:0000256" key="2">
    <source>
        <dbReference type="ARBA" id="ARBA00022723"/>
    </source>
</evidence>
<evidence type="ECO:0000256" key="4">
    <source>
        <dbReference type="ARBA" id="ARBA00022833"/>
    </source>
</evidence>
<dbReference type="OMA" id="SKYCNDA"/>
<evidence type="ECO:0000256" key="5">
    <source>
        <dbReference type="ARBA" id="ARBA00023015"/>
    </source>
</evidence>
<proteinExistence type="predicted"/>
<protein>
    <recommendedName>
        <fullName evidence="9">CXXC-type zinc finger protein 1</fullName>
    </recommendedName>
</protein>
<evidence type="ECO:0000256" key="3">
    <source>
        <dbReference type="ARBA" id="ARBA00022771"/>
    </source>
</evidence>
<gene>
    <name evidence="13" type="ORF">G7K_2573-t1</name>
</gene>
<dbReference type="Proteomes" id="UP000033140">
    <property type="component" value="Unassembled WGS sequence"/>
</dbReference>
<dbReference type="PANTHER" id="PTHR46174:SF1">
    <property type="entry name" value="CXXC-TYPE ZINC FINGER PROTEIN 1"/>
    <property type="match status" value="1"/>
</dbReference>
<evidence type="ECO:0000256" key="1">
    <source>
        <dbReference type="ARBA" id="ARBA00004123"/>
    </source>
</evidence>
<dbReference type="InterPro" id="IPR019786">
    <property type="entry name" value="Zinc_finger_PHD-type_CS"/>
</dbReference>
<dbReference type="GO" id="GO:0048188">
    <property type="term" value="C:Set1C/COMPASS complex"/>
    <property type="evidence" value="ECO:0007669"/>
    <property type="project" value="InterPro"/>
</dbReference>
<evidence type="ECO:0000256" key="10">
    <source>
        <dbReference type="PROSITE-ProRule" id="PRU00146"/>
    </source>
</evidence>
<dbReference type="GO" id="GO:0045893">
    <property type="term" value="P:positive regulation of DNA-templated transcription"/>
    <property type="evidence" value="ECO:0007669"/>
    <property type="project" value="TreeGrafter"/>
</dbReference>
<feature type="region of interest" description="Disordered" evidence="11">
    <location>
        <begin position="95"/>
        <end position="182"/>
    </location>
</feature>
<dbReference type="Gene3D" id="3.30.40.10">
    <property type="entry name" value="Zinc/RING finger domain, C3HC4 (zinc finger)"/>
    <property type="match status" value="1"/>
</dbReference>
<dbReference type="InterPro" id="IPR001965">
    <property type="entry name" value="Znf_PHD"/>
</dbReference>
<evidence type="ECO:0000256" key="6">
    <source>
        <dbReference type="ARBA" id="ARBA00023125"/>
    </source>
</evidence>
<feature type="compositionally biased region" description="Low complexity" evidence="11">
    <location>
        <begin position="141"/>
        <end position="164"/>
    </location>
</feature>
<dbReference type="Pfam" id="PF12269">
    <property type="entry name" value="CpG_bind_C"/>
    <property type="match status" value="1"/>
</dbReference>
<dbReference type="CDD" id="cd16039">
    <property type="entry name" value="PHD_SPP1"/>
    <property type="match status" value="1"/>
</dbReference>
<dbReference type="InterPro" id="IPR011011">
    <property type="entry name" value="Znf_FYVE_PHD"/>
</dbReference>
<dbReference type="SUPFAM" id="SSF57903">
    <property type="entry name" value="FYVE/PHD zinc finger"/>
    <property type="match status" value="1"/>
</dbReference>
<keyword evidence="3 10" id="KW-0863">Zinc-finger</keyword>
<accession>A0A0E9NG82</accession>
<dbReference type="EMBL" id="BACD03000014">
    <property type="protein sequence ID" value="GAO48400.1"/>
    <property type="molecule type" value="Genomic_DNA"/>
</dbReference>
<sequence>MHRPAQPHVPRAVASCVETPTPYRTIDIAQVIFRTSLTMDFSRLLNATSKPIPSKPATPSWPQMSSMEALLGAAAAAQNDLTDEDGEGTVVTEDAVAEREETPPAPAESQGNSIRGKRDWDATDSEPDEETRKPKKRAPPKKSSSTKPSRTHTISPSRSSSPHHSSPPPHDPGEEVEDEEDDDDQALYCTCRKPQGKRWMIQCDGCDDWFHGTCVKINEVDEGLIDKWYCPGCEEYKGRTTWKRKCRLGGCRKPADVGESEEGRQGGGKYCSKVHGVAFMKSIIQKSLLPTTELKALLISASTPTEFRTLGDRAPSPPPLLDSPDTATEDDREDIRVYWSEIERISEMRARVQEILERCAKRRGLLRYARDRAKKVSEDLRAEDSGVKDICGFDPRLIMCDSEFAAFTQTELGASIISPSSDTTPEDKVELCQMEKKKCARHMSWQQIRQEEIELEEALVREEMKCLQREEEKVRGVVVRRGIVAMEGQREGEVILASDRRDDGSALGEDKREEEEVVEVESPVTANSLHDAVVEPVATPAYSTADAVGEPEVSTTEGTPSATPVLEASAPAPDVSTKTEVEMDDVEGVSAEVQGGEE</sequence>
<dbReference type="InterPro" id="IPR037869">
    <property type="entry name" value="Spp1/CFP1"/>
</dbReference>
<evidence type="ECO:0000256" key="9">
    <source>
        <dbReference type="ARBA" id="ARBA00023828"/>
    </source>
</evidence>
<dbReference type="AlphaFoldDB" id="A0A0E9NG82"/>
<reference evidence="13 14" key="3">
    <citation type="journal article" date="2015" name="Genome Announc.">
        <title>Draft Genome Sequence of the Archiascomycetous Yeast Saitoella complicata.</title>
        <authorList>
            <person name="Yamauchi K."/>
            <person name="Kondo S."/>
            <person name="Hamamoto M."/>
            <person name="Takahashi Y."/>
            <person name="Ogura Y."/>
            <person name="Hayashi T."/>
            <person name="Nishida H."/>
        </authorList>
    </citation>
    <scope>NUCLEOTIDE SEQUENCE [LARGE SCALE GENOMIC DNA]</scope>
    <source>
        <strain evidence="13 14">NRRL Y-17804</strain>
    </source>
</reference>
<dbReference type="GO" id="GO:0008270">
    <property type="term" value="F:zinc ion binding"/>
    <property type="evidence" value="ECO:0007669"/>
    <property type="project" value="UniProtKB-KW"/>
</dbReference>
<feature type="compositionally biased region" description="Polar residues" evidence="11">
    <location>
        <begin position="553"/>
        <end position="562"/>
    </location>
</feature>
<feature type="region of interest" description="Disordered" evidence="11">
    <location>
        <begin position="308"/>
        <end position="329"/>
    </location>
</feature>
<evidence type="ECO:0000313" key="14">
    <source>
        <dbReference type="Proteomes" id="UP000033140"/>
    </source>
</evidence>
<dbReference type="InterPro" id="IPR022056">
    <property type="entry name" value="CpG-bd_C"/>
</dbReference>
<comment type="subcellular location">
    <subcellularLocation>
        <location evidence="1">Nucleus</location>
    </subcellularLocation>
</comment>
<keyword evidence="14" id="KW-1185">Reference proteome</keyword>
<organism evidence="13 14">
    <name type="scientific">Saitoella complicata (strain BCRC 22490 / CBS 7301 / JCM 7358 / NBRC 10748 / NRRL Y-17804)</name>
    <dbReference type="NCBI Taxonomy" id="698492"/>
    <lineage>
        <taxon>Eukaryota</taxon>
        <taxon>Fungi</taxon>
        <taxon>Dikarya</taxon>
        <taxon>Ascomycota</taxon>
        <taxon>Taphrinomycotina</taxon>
        <taxon>Taphrinomycotina incertae sedis</taxon>
        <taxon>Saitoella</taxon>
    </lineage>
</organism>
<dbReference type="InterPro" id="IPR013083">
    <property type="entry name" value="Znf_RING/FYVE/PHD"/>
</dbReference>
<reference evidence="13 14" key="2">
    <citation type="journal article" date="2014" name="J. Gen. Appl. Microbiol.">
        <title>The early diverging ascomycetous budding yeast Saitoella complicata has three histone deacetylases belonging to the Clr6, Hos2, and Rpd3 lineages.</title>
        <authorList>
            <person name="Nishida H."/>
            <person name="Matsumoto T."/>
            <person name="Kondo S."/>
            <person name="Hamamoto M."/>
            <person name="Yoshikawa H."/>
        </authorList>
    </citation>
    <scope>NUCLEOTIDE SEQUENCE [LARGE SCALE GENOMIC DNA]</scope>
    <source>
        <strain evidence="13 14">NRRL Y-17804</strain>
    </source>
</reference>
<feature type="region of interest" description="Disordered" evidence="11">
    <location>
        <begin position="540"/>
        <end position="598"/>
    </location>
</feature>
<feature type="domain" description="PHD-type" evidence="12">
    <location>
        <begin position="186"/>
        <end position="236"/>
    </location>
</feature>
<evidence type="ECO:0000313" key="13">
    <source>
        <dbReference type="EMBL" id="GAO48400.1"/>
    </source>
</evidence>
<keyword evidence="8" id="KW-0539">Nucleus</keyword>
<name>A0A0E9NG82_SAICN</name>
<dbReference type="Pfam" id="PF00628">
    <property type="entry name" value="PHD"/>
    <property type="match status" value="1"/>
</dbReference>
<dbReference type="InterPro" id="IPR019787">
    <property type="entry name" value="Znf_PHD-finger"/>
</dbReference>
<dbReference type="PROSITE" id="PS50016">
    <property type="entry name" value="ZF_PHD_2"/>
    <property type="match status" value="1"/>
</dbReference>
<keyword evidence="4" id="KW-0862">Zinc</keyword>
<comment type="caution">
    <text evidence="13">The sequence shown here is derived from an EMBL/GenBank/DDBJ whole genome shotgun (WGS) entry which is preliminary data.</text>
</comment>
<evidence type="ECO:0000256" key="11">
    <source>
        <dbReference type="SAM" id="MobiDB-lite"/>
    </source>
</evidence>
<dbReference type="PANTHER" id="PTHR46174">
    <property type="entry name" value="CXXC-TYPE ZINC FINGER PROTEIN 1"/>
    <property type="match status" value="1"/>
</dbReference>
<dbReference type="GO" id="GO:0003677">
    <property type="term" value="F:DNA binding"/>
    <property type="evidence" value="ECO:0007669"/>
    <property type="project" value="UniProtKB-KW"/>
</dbReference>
<keyword evidence="5" id="KW-0805">Transcription regulation</keyword>
<dbReference type="STRING" id="698492.A0A0E9NG82"/>
<keyword evidence="2" id="KW-0479">Metal-binding</keyword>
<evidence type="ECO:0000256" key="8">
    <source>
        <dbReference type="ARBA" id="ARBA00023242"/>
    </source>
</evidence>
<keyword evidence="6" id="KW-0238">DNA-binding</keyword>
<reference evidence="13 14" key="1">
    <citation type="journal article" date="2011" name="J. Gen. Appl. Microbiol.">
        <title>Draft genome sequencing of the enigmatic yeast Saitoella complicata.</title>
        <authorList>
            <person name="Nishida H."/>
            <person name="Hamamoto M."/>
            <person name="Sugiyama J."/>
        </authorList>
    </citation>
    <scope>NUCLEOTIDE SEQUENCE [LARGE SCALE GENOMIC DNA]</scope>
    <source>
        <strain evidence="13 14">NRRL Y-17804</strain>
    </source>
</reference>
<evidence type="ECO:0000259" key="12">
    <source>
        <dbReference type="PROSITE" id="PS50016"/>
    </source>
</evidence>